<dbReference type="CDD" id="cd08071">
    <property type="entry name" value="MPN_DUF2466"/>
    <property type="match status" value="1"/>
</dbReference>
<evidence type="ECO:0000313" key="8">
    <source>
        <dbReference type="Proteomes" id="UP000193431"/>
    </source>
</evidence>
<dbReference type="GO" id="GO:0006508">
    <property type="term" value="P:proteolysis"/>
    <property type="evidence" value="ECO:0007669"/>
    <property type="project" value="UniProtKB-KW"/>
</dbReference>
<dbReference type="Gene3D" id="3.40.140.10">
    <property type="entry name" value="Cytidine Deaminase, domain 2"/>
    <property type="match status" value="1"/>
</dbReference>
<proteinExistence type="predicted"/>
<dbReference type="InterPro" id="IPR025657">
    <property type="entry name" value="RadC_JAB"/>
</dbReference>
<dbReference type="OrthoDB" id="9804482at2"/>
<evidence type="ECO:0000259" key="6">
    <source>
        <dbReference type="PROSITE" id="PS50249"/>
    </source>
</evidence>
<gene>
    <name evidence="7" type="ORF">BST97_09660</name>
</gene>
<keyword evidence="2" id="KW-0479">Metal-binding</keyword>
<keyword evidence="1" id="KW-0645">Protease</keyword>
<reference evidence="7 8" key="1">
    <citation type="submission" date="2016-11" db="EMBL/GenBank/DDBJ databases">
        <title>Trade-off between light-utilization and light-protection in marine flavobacteria.</title>
        <authorList>
            <person name="Kumagai Y."/>
        </authorList>
    </citation>
    <scope>NUCLEOTIDE SEQUENCE [LARGE SCALE GENOMIC DNA]</scope>
    <source>
        <strain evidence="7 8">JCM 13191</strain>
    </source>
</reference>
<evidence type="ECO:0000256" key="2">
    <source>
        <dbReference type="ARBA" id="ARBA00022723"/>
    </source>
</evidence>
<accession>A0A1W6MPA1</accession>
<evidence type="ECO:0000256" key="3">
    <source>
        <dbReference type="ARBA" id="ARBA00022801"/>
    </source>
</evidence>
<dbReference type="GO" id="GO:0008237">
    <property type="term" value="F:metallopeptidase activity"/>
    <property type="evidence" value="ECO:0007669"/>
    <property type="project" value="UniProtKB-KW"/>
</dbReference>
<keyword evidence="8" id="KW-1185">Reference proteome</keyword>
<dbReference type="InterPro" id="IPR020891">
    <property type="entry name" value="UPF0758_CS"/>
</dbReference>
<dbReference type="InterPro" id="IPR001405">
    <property type="entry name" value="UPF0758"/>
</dbReference>
<dbReference type="PROSITE" id="PS50249">
    <property type="entry name" value="MPN"/>
    <property type="match status" value="1"/>
</dbReference>
<dbReference type="InterPro" id="IPR037518">
    <property type="entry name" value="MPN"/>
</dbReference>
<dbReference type="RefSeq" id="WP_085768217.1">
    <property type="nucleotide sequence ID" value="NZ_CP019344.1"/>
</dbReference>
<dbReference type="STRING" id="331648.BST97_09660"/>
<dbReference type="PANTHER" id="PTHR30471">
    <property type="entry name" value="DNA REPAIR PROTEIN RADC"/>
    <property type="match status" value="1"/>
</dbReference>
<dbReference type="Proteomes" id="UP000193431">
    <property type="component" value="Chromosome"/>
</dbReference>
<keyword evidence="5" id="KW-0482">Metalloprotease</keyword>
<protein>
    <submittedName>
        <fullName evidence="7">DNA repair protein</fullName>
    </submittedName>
</protein>
<dbReference type="PROSITE" id="PS01302">
    <property type="entry name" value="UPF0758"/>
    <property type="match status" value="1"/>
</dbReference>
<dbReference type="AlphaFoldDB" id="A0A1W6MPA1"/>
<organism evidence="7 8">
    <name type="scientific">Nonlabens spongiae</name>
    <dbReference type="NCBI Taxonomy" id="331648"/>
    <lineage>
        <taxon>Bacteria</taxon>
        <taxon>Pseudomonadati</taxon>
        <taxon>Bacteroidota</taxon>
        <taxon>Flavobacteriia</taxon>
        <taxon>Flavobacteriales</taxon>
        <taxon>Flavobacteriaceae</taxon>
        <taxon>Nonlabens</taxon>
    </lineage>
</organism>
<dbReference type="EMBL" id="CP019344">
    <property type="protein sequence ID" value="ARN79438.1"/>
    <property type="molecule type" value="Genomic_DNA"/>
</dbReference>
<evidence type="ECO:0000256" key="4">
    <source>
        <dbReference type="ARBA" id="ARBA00022833"/>
    </source>
</evidence>
<keyword evidence="4" id="KW-0862">Zinc</keyword>
<keyword evidence="3" id="KW-0378">Hydrolase</keyword>
<evidence type="ECO:0000313" key="7">
    <source>
        <dbReference type="EMBL" id="ARN79438.1"/>
    </source>
</evidence>
<dbReference type="Pfam" id="PF04002">
    <property type="entry name" value="RadC"/>
    <property type="match status" value="1"/>
</dbReference>
<dbReference type="PANTHER" id="PTHR30471:SF3">
    <property type="entry name" value="UPF0758 PROTEIN YEES-RELATED"/>
    <property type="match status" value="1"/>
</dbReference>
<feature type="domain" description="MPN" evidence="6">
    <location>
        <begin position="20"/>
        <end position="144"/>
    </location>
</feature>
<evidence type="ECO:0000256" key="1">
    <source>
        <dbReference type="ARBA" id="ARBA00022670"/>
    </source>
</evidence>
<name>A0A1W6MPA1_9FLAO</name>
<evidence type="ECO:0000256" key="5">
    <source>
        <dbReference type="ARBA" id="ARBA00023049"/>
    </source>
</evidence>
<dbReference type="GO" id="GO:0046872">
    <property type="term" value="F:metal ion binding"/>
    <property type="evidence" value="ECO:0007669"/>
    <property type="project" value="UniProtKB-KW"/>
</dbReference>
<sequence>MKVSEIKVIYSSGSEPKRKIKDSASTYELIIENWNLDTIEFVEEVKILLLNNANEVLGFHFLGRGGSSSCVIDVKIILSVALKAHASGIVVIHNHPSGKLVASEADKSITRKIQKACQLLDIRLLDHLIITKSGYLSFADKGYL</sequence>